<organism evidence="8 9">
    <name type="scientific">Papaver nudicaule</name>
    <name type="common">Iceland poppy</name>
    <dbReference type="NCBI Taxonomy" id="74823"/>
    <lineage>
        <taxon>Eukaryota</taxon>
        <taxon>Viridiplantae</taxon>
        <taxon>Streptophyta</taxon>
        <taxon>Embryophyta</taxon>
        <taxon>Tracheophyta</taxon>
        <taxon>Spermatophyta</taxon>
        <taxon>Magnoliopsida</taxon>
        <taxon>Ranunculales</taxon>
        <taxon>Papaveraceae</taxon>
        <taxon>Papaveroideae</taxon>
        <taxon>Papaver</taxon>
    </lineage>
</organism>
<evidence type="ECO:0000259" key="7">
    <source>
        <dbReference type="Pfam" id="PF25019"/>
    </source>
</evidence>
<dbReference type="Pfam" id="PF00931">
    <property type="entry name" value="NB-ARC"/>
    <property type="match status" value="1"/>
</dbReference>
<keyword evidence="9" id="KW-1185">Reference proteome</keyword>
<evidence type="ECO:0000259" key="4">
    <source>
        <dbReference type="Pfam" id="PF00931"/>
    </source>
</evidence>
<feature type="domain" description="Disease resistance R13L4/SHOC-2-like LRR" evidence="6">
    <location>
        <begin position="420"/>
        <end position="489"/>
    </location>
</feature>
<dbReference type="InterPro" id="IPR027417">
    <property type="entry name" value="P-loop_NTPase"/>
</dbReference>
<keyword evidence="3" id="KW-0611">Plant defense</keyword>
<feature type="domain" description="R13L1/DRL21-like LRR repeat region" evidence="7">
    <location>
        <begin position="574"/>
        <end position="706"/>
    </location>
</feature>
<proteinExistence type="predicted"/>
<evidence type="ECO:0000259" key="5">
    <source>
        <dbReference type="Pfam" id="PF23559"/>
    </source>
</evidence>
<dbReference type="SUPFAM" id="SSF52058">
    <property type="entry name" value="L domain-like"/>
    <property type="match status" value="2"/>
</dbReference>
<dbReference type="PANTHER" id="PTHR36766:SF70">
    <property type="entry name" value="DISEASE RESISTANCE PROTEIN RGA4"/>
    <property type="match status" value="1"/>
</dbReference>
<dbReference type="Pfam" id="PF23559">
    <property type="entry name" value="WHD_DRP"/>
    <property type="match status" value="1"/>
</dbReference>
<comment type="caution">
    <text evidence="8">The sequence shown here is derived from an EMBL/GenBank/DDBJ whole genome shotgun (WGS) entry which is preliminary data.</text>
</comment>
<sequence length="904" mass="102571">MGGLGKTSLAQLVYKDESIKAHFERKAWVCVSYKFDVYRILKQILQSLTEGSCGDPLNYDALARKVQEYLAGKKYLLVLDDLWSEDAGDWERLLGVLVNGVEGNKILVTTRSQKVASVIGGKIHNLQKLTDDACWSIMQQKIPFPIPQNMINIGRDIAKKCDGVPFAARFLGSLLHLKREERDWVSINEDKNMWVQPENRRVISILKLSYDNLASPLKQCFSYYSKFPRDQKINREYFIRLWMAEGFIQLSDDTNEMSMEDVGKLYFNSLLGSSLIENAEMDELDIQKEESDCVKSFRLNELTHGLAQAVARDYAKESLLRFGLDGETFLSNANNLHTAVGVQGINRREMKLFRIKHLRVLELRKCRVRRLPGLSKMIHLRYLDLSDCRDLLFGQSISGLWYLQTLILCGCDSLTELPTDIGSLRNLRYLDISRTRISVLPNDVGAMEQLRHLDVSETNLKELPNSIQNLCELRTLKFDGCRFLEVLPSEFVNFTHLKCLDFTGTRIKILHQSITTGLSNLKTLKLMQCKLPEDIGVLKSLKHLIYEGNETPKGIRLLTGLRTLQQYVVSDGGLADLEGLNLLEKIKICNLENVKDLVHEDKGNLKGKQHIHCLDLHWTIWTSRSFHSRYICNDDEVLDALEPHTNLEILKIKNFMGSKLPQWIGDSLSSCLPKLVELVMVECNHLKQLPALGKLPNLKVLSICGMGTVRCLGNELYGGESTTSRNARLPQRIGDSLLYCLPKLVELVMAGCSQLNQLPALGELPNLKVLSIRGINHVQRLYRGESSTSENAPISPFPSLVELKLEYMGNLESWDAPVSTFPLLEKLTLSYCKKLKLIRTPFPSLKELKLQSCHLLENLPDIQLLEALQKFSVKDCNELKLSPNALKHIFSTAQVDIDTPLDAF</sequence>
<dbReference type="InterPro" id="IPR036388">
    <property type="entry name" value="WH-like_DNA-bd_sf"/>
</dbReference>
<evidence type="ECO:0000256" key="2">
    <source>
        <dbReference type="ARBA" id="ARBA00022737"/>
    </source>
</evidence>
<keyword evidence="1" id="KW-0433">Leucine-rich repeat</keyword>
<reference evidence="8" key="1">
    <citation type="submission" date="2022-03" db="EMBL/GenBank/DDBJ databases">
        <title>A functionally conserved STORR gene fusion in Papaver species that diverged 16.8 million years ago.</title>
        <authorList>
            <person name="Catania T."/>
        </authorList>
    </citation>
    <scope>NUCLEOTIDE SEQUENCE</scope>
    <source>
        <strain evidence="8">S-191538</strain>
    </source>
</reference>
<dbReference type="AlphaFoldDB" id="A0AA42AY45"/>
<dbReference type="Gene3D" id="3.40.50.300">
    <property type="entry name" value="P-loop containing nucleotide triphosphate hydrolases"/>
    <property type="match status" value="1"/>
</dbReference>
<dbReference type="PRINTS" id="PR00364">
    <property type="entry name" value="DISEASERSIST"/>
</dbReference>
<dbReference type="InterPro" id="IPR055414">
    <property type="entry name" value="LRR_R13L4/SHOC2-like"/>
</dbReference>
<keyword evidence="2" id="KW-0677">Repeat</keyword>
<name>A0AA42AY45_PAPNU</name>
<dbReference type="InterPro" id="IPR032675">
    <property type="entry name" value="LRR_dom_sf"/>
</dbReference>
<gene>
    <name evidence="8" type="ORF">MKW94_001578</name>
</gene>
<dbReference type="EMBL" id="JAJJMA010259277">
    <property type="protein sequence ID" value="MCL7044547.1"/>
    <property type="molecule type" value="Genomic_DNA"/>
</dbReference>
<dbReference type="SUPFAM" id="SSF52540">
    <property type="entry name" value="P-loop containing nucleoside triphosphate hydrolases"/>
    <property type="match status" value="1"/>
</dbReference>
<dbReference type="Proteomes" id="UP001177140">
    <property type="component" value="Unassembled WGS sequence"/>
</dbReference>
<dbReference type="Gene3D" id="1.10.10.10">
    <property type="entry name" value="Winged helix-like DNA-binding domain superfamily/Winged helix DNA-binding domain"/>
    <property type="match status" value="1"/>
</dbReference>
<evidence type="ECO:0000313" key="9">
    <source>
        <dbReference type="Proteomes" id="UP001177140"/>
    </source>
</evidence>
<evidence type="ECO:0000259" key="6">
    <source>
        <dbReference type="Pfam" id="PF23598"/>
    </source>
</evidence>
<dbReference type="GO" id="GO:0006952">
    <property type="term" value="P:defense response"/>
    <property type="evidence" value="ECO:0007669"/>
    <property type="project" value="UniProtKB-KW"/>
</dbReference>
<dbReference type="PANTHER" id="PTHR36766">
    <property type="entry name" value="PLANT BROAD-SPECTRUM MILDEW RESISTANCE PROTEIN RPW8"/>
    <property type="match status" value="1"/>
</dbReference>
<dbReference type="InterPro" id="IPR042197">
    <property type="entry name" value="Apaf_helical"/>
</dbReference>
<dbReference type="InterPro" id="IPR056789">
    <property type="entry name" value="LRR_R13L1-DRL21"/>
</dbReference>
<dbReference type="InterPro" id="IPR058922">
    <property type="entry name" value="WHD_DRP"/>
</dbReference>
<evidence type="ECO:0000256" key="1">
    <source>
        <dbReference type="ARBA" id="ARBA00022614"/>
    </source>
</evidence>
<accession>A0AA42AY45</accession>
<dbReference type="Pfam" id="PF25019">
    <property type="entry name" value="LRR_R13L1-DRL21"/>
    <property type="match status" value="1"/>
</dbReference>
<dbReference type="InterPro" id="IPR002182">
    <property type="entry name" value="NB-ARC"/>
</dbReference>
<evidence type="ECO:0000313" key="8">
    <source>
        <dbReference type="EMBL" id="MCL7044547.1"/>
    </source>
</evidence>
<dbReference type="Pfam" id="PF23598">
    <property type="entry name" value="LRR_14"/>
    <property type="match status" value="1"/>
</dbReference>
<dbReference type="Gene3D" id="1.10.8.430">
    <property type="entry name" value="Helical domain of apoptotic protease-activating factors"/>
    <property type="match status" value="1"/>
</dbReference>
<protein>
    <recommendedName>
        <fullName evidence="10">NB-ARC domain-containing protein</fullName>
    </recommendedName>
</protein>
<feature type="domain" description="Disease resistance protein winged helix" evidence="5">
    <location>
        <begin position="227"/>
        <end position="307"/>
    </location>
</feature>
<dbReference type="GO" id="GO:0043531">
    <property type="term" value="F:ADP binding"/>
    <property type="evidence" value="ECO:0007669"/>
    <property type="project" value="InterPro"/>
</dbReference>
<evidence type="ECO:0008006" key="10">
    <source>
        <dbReference type="Google" id="ProtNLM"/>
    </source>
</evidence>
<dbReference type="Gene3D" id="3.80.10.10">
    <property type="entry name" value="Ribonuclease Inhibitor"/>
    <property type="match status" value="3"/>
</dbReference>
<evidence type="ECO:0000256" key="3">
    <source>
        <dbReference type="ARBA" id="ARBA00022821"/>
    </source>
</evidence>
<feature type="domain" description="NB-ARC" evidence="4">
    <location>
        <begin position="1"/>
        <end position="141"/>
    </location>
</feature>